<evidence type="ECO:0000256" key="1">
    <source>
        <dbReference type="ARBA" id="ARBA00022618"/>
    </source>
</evidence>
<name>A0A2G8SB44_9APHY</name>
<evidence type="ECO:0000256" key="2">
    <source>
        <dbReference type="ARBA" id="ARBA00023306"/>
    </source>
</evidence>
<comment type="caution">
    <text evidence="4">The sequence shown here is derived from an EMBL/GenBank/DDBJ whole genome shotgun (WGS) entry which is preliminary data.</text>
</comment>
<reference evidence="4 5" key="1">
    <citation type="journal article" date="2015" name="Sci. Rep.">
        <title>Chromosome-level genome map provides insights into diverse defense mechanisms in the medicinal fungus Ganoderma sinense.</title>
        <authorList>
            <person name="Zhu Y."/>
            <person name="Xu J."/>
            <person name="Sun C."/>
            <person name="Zhou S."/>
            <person name="Xu H."/>
            <person name="Nelson D.R."/>
            <person name="Qian J."/>
            <person name="Song J."/>
            <person name="Luo H."/>
            <person name="Xiang L."/>
            <person name="Li Y."/>
            <person name="Xu Z."/>
            <person name="Ji A."/>
            <person name="Wang L."/>
            <person name="Lu S."/>
            <person name="Hayward A."/>
            <person name="Sun W."/>
            <person name="Li X."/>
            <person name="Schwartz D.C."/>
            <person name="Wang Y."/>
            <person name="Chen S."/>
        </authorList>
    </citation>
    <scope>NUCLEOTIDE SEQUENCE [LARGE SCALE GENOMIC DNA]</scope>
    <source>
        <strain evidence="4 5">ZZ0214-1</strain>
    </source>
</reference>
<dbReference type="PROSITE" id="PS50003">
    <property type="entry name" value="PH_DOMAIN"/>
    <property type="match status" value="1"/>
</dbReference>
<evidence type="ECO:0000259" key="3">
    <source>
        <dbReference type="PROSITE" id="PS50003"/>
    </source>
</evidence>
<proteinExistence type="predicted"/>
<dbReference type="Proteomes" id="UP000230002">
    <property type="component" value="Unassembled WGS sequence"/>
</dbReference>
<evidence type="ECO:0000313" key="5">
    <source>
        <dbReference type="Proteomes" id="UP000230002"/>
    </source>
</evidence>
<dbReference type="InterPro" id="IPR052007">
    <property type="entry name" value="Bud4"/>
</dbReference>
<dbReference type="PANTHER" id="PTHR36100">
    <property type="entry name" value="BUD SITE SELECTION PROTEIN 4"/>
    <property type="match status" value="1"/>
</dbReference>
<dbReference type="InterPro" id="IPR001849">
    <property type="entry name" value="PH_domain"/>
</dbReference>
<dbReference type="AlphaFoldDB" id="A0A2G8SB44"/>
<keyword evidence="1" id="KW-0132">Cell division</keyword>
<dbReference type="Pfam" id="PF00169">
    <property type="entry name" value="PH"/>
    <property type="match status" value="1"/>
</dbReference>
<dbReference type="SUPFAM" id="SSF50729">
    <property type="entry name" value="PH domain-like"/>
    <property type="match status" value="1"/>
</dbReference>
<gene>
    <name evidence="4" type="ORF">GSI_05678</name>
</gene>
<keyword evidence="5" id="KW-1185">Reference proteome</keyword>
<accession>A0A2G8SB44</accession>
<dbReference type="OrthoDB" id="2123378at2759"/>
<feature type="domain" description="PH" evidence="3">
    <location>
        <begin position="43"/>
        <end position="158"/>
    </location>
</feature>
<dbReference type="InterPro" id="IPR011993">
    <property type="entry name" value="PH-like_dom_sf"/>
</dbReference>
<dbReference type="STRING" id="1077348.A0A2G8SB44"/>
<dbReference type="GO" id="GO:0051301">
    <property type="term" value="P:cell division"/>
    <property type="evidence" value="ECO:0007669"/>
    <property type="project" value="UniProtKB-KW"/>
</dbReference>
<dbReference type="GO" id="GO:0005525">
    <property type="term" value="F:GTP binding"/>
    <property type="evidence" value="ECO:0007669"/>
    <property type="project" value="TreeGrafter"/>
</dbReference>
<sequence length="197" mass="21925">MQIGEMVLHIFRLPPLPGISPEQLPQSLEECHRGLTHTRWHKSCYMQGTLTQLGGDCNVLRRRHLRIIGSSLIAYNDVTRRAIASIDLRKATAVDCGNRETIQSPASGGTTHSYDDDEGFSAGQHGFLLKFDTDHITFIADSEQEKDDWVNILKALIGRIPPNPLWAELLFQRQEQLKHAVQTHVAAGPSSTPPTPS</sequence>
<dbReference type="Gene3D" id="2.30.29.30">
    <property type="entry name" value="Pleckstrin-homology domain (PH domain)/Phosphotyrosine-binding domain (PTB)"/>
    <property type="match status" value="1"/>
</dbReference>
<keyword evidence="2" id="KW-0131">Cell cycle</keyword>
<dbReference type="SMART" id="SM00233">
    <property type="entry name" value="PH"/>
    <property type="match status" value="1"/>
</dbReference>
<evidence type="ECO:0000313" key="4">
    <source>
        <dbReference type="EMBL" id="PIL30985.1"/>
    </source>
</evidence>
<protein>
    <recommendedName>
        <fullName evidence="3">PH domain-containing protein</fullName>
    </recommendedName>
</protein>
<organism evidence="4 5">
    <name type="scientific">Ganoderma sinense ZZ0214-1</name>
    <dbReference type="NCBI Taxonomy" id="1077348"/>
    <lineage>
        <taxon>Eukaryota</taxon>
        <taxon>Fungi</taxon>
        <taxon>Dikarya</taxon>
        <taxon>Basidiomycota</taxon>
        <taxon>Agaricomycotina</taxon>
        <taxon>Agaricomycetes</taxon>
        <taxon>Polyporales</taxon>
        <taxon>Polyporaceae</taxon>
        <taxon>Ganoderma</taxon>
    </lineage>
</organism>
<dbReference type="PANTHER" id="PTHR36100:SF1">
    <property type="entry name" value="BUD SITE SELECTION PROTEIN 4"/>
    <property type="match status" value="1"/>
</dbReference>
<dbReference type="EMBL" id="AYKW01000012">
    <property type="protein sequence ID" value="PIL30985.1"/>
    <property type="molecule type" value="Genomic_DNA"/>
</dbReference>